<dbReference type="GeneID" id="37040240"/>
<dbReference type="EMBL" id="KZ819640">
    <property type="protein sequence ID" value="PWN87353.1"/>
    <property type="molecule type" value="Genomic_DNA"/>
</dbReference>
<sequence length="252" mass="27540">MVLVADVPLDTPEELAAKRFTYARAPSLGAPSDLSDRPSNAILQHPELPQKRTHSSIVAPEQHQQATPHVPLFSRRQHQLSEMTKASRFIDNESRAAKMNFIDLVPGTSPTAASFVSGPLDALVTHSDAQLVEEGNEDSSAVKLFKRPRKEGANDKPTHSKKRTSSKNSTAPLTTTADDIQPTQSFISPQFDQDAAQCIALVKSTVATRKESELKLQQRVSRASCLRMSLGPLIGMMNMMPCPRKSLSKSSN</sequence>
<feature type="compositionally biased region" description="Polar residues" evidence="1">
    <location>
        <begin position="166"/>
        <end position="181"/>
    </location>
</feature>
<evidence type="ECO:0000256" key="1">
    <source>
        <dbReference type="SAM" id="MobiDB-lite"/>
    </source>
</evidence>
<reference evidence="2 3" key="1">
    <citation type="journal article" date="2018" name="Mol. Biol. Evol.">
        <title>Broad Genomic Sampling Reveals a Smut Pathogenic Ancestry of the Fungal Clade Ustilaginomycotina.</title>
        <authorList>
            <person name="Kijpornyongpan T."/>
            <person name="Mondo S.J."/>
            <person name="Barry K."/>
            <person name="Sandor L."/>
            <person name="Lee J."/>
            <person name="Lipzen A."/>
            <person name="Pangilinan J."/>
            <person name="LaButti K."/>
            <person name="Hainaut M."/>
            <person name="Henrissat B."/>
            <person name="Grigoriev I.V."/>
            <person name="Spatafora J.W."/>
            <person name="Aime M.C."/>
        </authorList>
    </citation>
    <scope>NUCLEOTIDE SEQUENCE [LARGE SCALE GENOMIC DNA]</scope>
    <source>
        <strain evidence="2 3">MCA 4198</strain>
    </source>
</reference>
<gene>
    <name evidence="2" type="ORF">FA10DRAFT_183499</name>
</gene>
<evidence type="ECO:0000313" key="2">
    <source>
        <dbReference type="EMBL" id="PWN87353.1"/>
    </source>
</evidence>
<protein>
    <submittedName>
        <fullName evidence="2">Uncharacterized protein</fullName>
    </submittedName>
</protein>
<accession>A0A316YGW9</accession>
<dbReference type="Proteomes" id="UP000245768">
    <property type="component" value="Unassembled WGS sequence"/>
</dbReference>
<dbReference type="InParanoid" id="A0A316YGW9"/>
<name>A0A316YGW9_9BASI</name>
<proteinExistence type="predicted"/>
<dbReference type="RefSeq" id="XP_025374551.1">
    <property type="nucleotide sequence ID" value="XM_025518324.1"/>
</dbReference>
<keyword evidence="3" id="KW-1185">Reference proteome</keyword>
<evidence type="ECO:0000313" key="3">
    <source>
        <dbReference type="Proteomes" id="UP000245768"/>
    </source>
</evidence>
<organism evidence="2 3">
    <name type="scientific">Acaromyces ingoldii</name>
    <dbReference type="NCBI Taxonomy" id="215250"/>
    <lineage>
        <taxon>Eukaryota</taxon>
        <taxon>Fungi</taxon>
        <taxon>Dikarya</taxon>
        <taxon>Basidiomycota</taxon>
        <taxon>Ustilaginomycotina</taxon>
        <taxon>Exobasidiomycetes</taxon>
        <taxon>Exobasidiales</taxon>
        <taxon>Cryptobasidiaceae</taxon>
        <taxon>Acaromyces</taxon>
    </lineage>
</organism>
<feature type="region of interest" description="Disordered" evidence="1">
    <location>
        <begin position="132"/>
        <end position="181"/>
    </location>
</feature>
<dbReference type="AlphaFoldDB" id="A0A316YGW9"/>